<dbReference type="PANTHER" id="PTHR46174">
    <property type="entry name" value="CXXC-TYPE ZINC FINGER PROTEIN 1"/>
    <property type="match status" value="1"/>
</dbReference>
<dbReference type="CDD" id="cd15560">
    <property type="entry name" value="PHD2_3_BPTF"/>
    <property type="match status" value="1"/>
</dbReference>
<feature type="compositionally biased region" description="Low complexity" evidence="8">
    <location>
        <begin position="276"/>
        <end position="285"/>
    </location>
</feature>
<organism evidence="10 11">
    <name type="scientific">Triparma verrucosa</name>
    <dbReference type="NCBI Taxonomy" id="1606542"/>
    <lineage>
        <taxon>Eukaryota</taxon>
        <taxon>Sar</taxon>
        <taxon>Stramenopiles</taxon>
        <taxon>Ochrophyta</taxon>
        <taxon>Bolidophyceae</taxon>
        <taxon>Parmales</taxon>
        <taxon>Triparmaceae</taxon>
        <taxon>Triparma</taxon>
    </lineage>
</organism>
<evidence type="ECO:0000256" key="4">
    <source>
        <dbReference type="ARBA" id="ARBA00022833"/>
    </source>
</evidence>
<keyword evidence="3 6" id="KW-0863">Zinc-finger</keyword>
<dbReference type="EMBL" id="BRXX01000130">
    <property type="protein sequence ID" value="GMH92545.1"/>
    <property type="molecule type" value="Genomic_DNA"/>
</dbReference>
<feature type="compositionally biased region" description="Polar residues" evidence="8">
    <location>
        <begin position="1082"/>
        <end position="1095"/>
    </location>
</feature>
<dbReference type="PROSITE" id="PS01359">
    <property type="entry name" value="ZF_PHD_1"/>
    <property type="match status" value="1"/>
</dbReference>
<keyword evidence="5" id="KW-0539">Nucleus</keyword>
<dbReference type="InterPro" id="IPR037869">
    <property type="entry name" value="Spp1/CFP1"/>
</dbReference>
<dbReference type="InterPro" id="IPR013637">
    <property type="entry name" value="Lys_sp_deMease-like_dom"/>
</dbReference>
<feature type="coiled-coil region" evidence="7">
    <location>
        <begin position="1496"/>
        <end position="1537"/>
    </location>
</feature>
<dbReference type="GO" id="GO:0008270">
    <property type="term" value="F:zinc ion binding"/>
    <property type="evidence" value="ECO:0007669"/>
    <property type="project" value="UniProtKB-KW"/>
</dbReference>
<evidence type="ECO:0000313" key="10">
    <source>
        <dbReference type="EMBL" id="GMH92545.1"/>
    </source>
</evidence>
<name>A0A9W7BU78_9STRA</name>
<dbReference type="PANTHER" id="PTHR46174:SF1">
    <property type="entry name" value="CXXC-TYPE ZINC FINGER PROTEIN 1"/>
    <property type="match status" value="1"/>
</dbReference>
<dbReference type="Gene3D" id="3.30.40.10">
    <property type="entry name" value="Zinc/RING finger domain, C3HC4 (zinc finger)"/>
    <property type="match status" value="1"/>
</dbReference>
<dbReference type="Pfam" id="PF08429">
    <property type="entry name" value="PLU-1"/>
    <property type="match status" value="2"/>
</dbReference>
<dbReference type="SMART" id="SM00249">
    <property type="entry name" value="PHD"/>
    <property type="match status" value="2"/>
</dbReference>
<feature type="region of interest" description="Disordered" evidence="8">
    <location>
        <begin position="1900"/>
        <end position="2069"/>
    </location>
</feature>
<dbReference type="Gene3D" id="2.20.70.10">
    <property type="match status" value="1"/>
</dbReference>
<dbReference type="GO" id="GO:0048188">
    <property type="term" value="C:Set1C/COMPASS complex"/>
    <property type="evidence" value="ECO:0007669"/>
    <property type="project" value="InterPro"/>
</dbReference>
<feature type="region of interest" description="Disordered" evidence="8">
    <location>
        <begin position="1364"/>
        <end position="1392"/>
    </location>
</feature>
<feature type="compositionally biased region" description="Basic and acidic residues" evidence="8">
    <location>
        <begin position="1096"/>
        <end position="1111"/>
    </location>
</feature>
<feature type="region of interest" description="Disordered" evidence="8">
    <location>
        <begin position="38"/>
        <end position="62"/>
    </location>
</feature>
<feature type="domain" description="PHD-type" evidence="9">
    <location>
        <begin position="1249"/>
        <end position="1298"/>
    </location>
</feature>
<dbReference type="Proteomes" id="UP001165160">
    <property type="component" value="Unassembled WGS sequence"/>
</dbReference>
<dbReference type="SUPFAM" id="SSF57903">
    <property type="entry name" value="FYVE/PHD zinc finger"/>
    <property type="match status" value="2"/>
</dbReference>
<feature type="compositionally biased region" description="Basic and acidic residues" evidence="8">
    <location>
        <begin position="2060"/>
        <end position="2069"/>
    </location>
</feature>
<dbReference type="InterPro" id="IPR001202">
    <property type="entry name" value="WW_dom"/>
</dbReference>
<feature type="domain" description="PHD-type" evidence="9">
    <location>
        <begin position="1706"/>
        <end position="1756"/>
    </location>
</feature>
<dbReference type="InterPro" id="IPR019787">
    <property type="entry name" value="Znf_PHD-finger"/>
</dbReference>
<protein>
    <recommendedName>
        <fullName evidence="9">PHD-type domain-containing protein</fullName>
    </recommendedName>
</protein>
<feature type="region of interest" description="Disordered" evidence="8">
    <location>
        <begin position="1444"/>
        <end position="1471"/>
    </location>
</feature>
<feature type="region of interest" description="Disordered" evidence="8">
    <location>
        <begin position="263"/>
        <end position="291"/>
    </location>
</feature>
<feature type="compositionally biased region" description="Low complexity" evidence="8">
    <location>
        <begin position="1922"/>
        <end position="1937"/>
    </location>
</feature>
<feature type="compositionally biased region" description="Basic and acidic residues" evidence="8">
    <location>
        <begin position="1902"/>
        <end position="1921"/>
    </location>
</feature>
<evidence type="ECO:0000313" key="11">
    <source>
        <dbReference type="Proteomes" id="UP001165160"/>
    </source>
</evidence>
<accession>A0A9W7BU78</accession>
<dbReference type="PROSITE" id="PS01159">
    <property type="entry name" value="WW_DOMAIN_1"/>
    <property type="match status" value="1"/>
</dbReference>
<evidence type="ECO:0000256" key="2">
    <source>
        <dbReference type="ARBA" id="ARBA00022723"/>
    </source>
</evidence>
<feature type="compositionally biased region" description="Gly residues" evidence="8">
    <location>
        <begin position="2047"/>
        <end position="2056"/>
    </location>
</feature>
<keyword evidence="4" id="KW-0862">Zinc</keyword>
<comment type="caution">
    <text evidence="10">The sequence shown here is derived from an EMBL/GenBank/DDBJ whole genome shotgun (WGS) entry which is preliminary data.</text>
</comment>
<feature type="compositionally biased region" description="Pro residues" evidence="8">
    <location>
        <begin position="1453"/>
        <end position="1463"/>
    </location>
</feature>
<dbReference type="PROSITE" id="PS50016">
    <property type="entry name" value="ZF_PHD_2"/>
    <property type="match status" value="2"/>
</dbReference>
<evidence type="ECO:0000256" key="1">
    <source>
        <dbReference type="ARBA" id="ARBA00004123"/>
    </source>
</evidence>
<feature type="region of interest" description="Disordered" evidence="8">
    <location>
        <begin position="1076"/>
        <end position="1111"/>
    </location>
</feature>
<sequence length="2069" mass="231849">MNSDTMNSVNDSINDSDIYKPRIGEDYQAIVPIFKKKVSESTRGAPRKKRGANRKPNTTAPAAPIHVREGLPEFTANGEIPPSNLLWSPSHFNSVKIKDGWTVDKYILFMRSLLLQTESSDFNWRLPESTVEKSTTTSLSRKDATAIRNDRLGWVRVFPLQQDANMLEYLQSHENDVDRALYGFLSELGGGRESNARKWRRYYEGKAVATGQGWKGVINRRSDEVFKPHAMGASQEVDMEREERGGLKWYNPISRDCIDDEVEDMNVDSTPPSPEPSTTTTTTSKSKSKGNADLRFLMSNSQSMNLDLSTSRSRSSDKTEMRARWQTLHDDLTHYLEEIESAQQPPFHDVLQLLTDCTLVPPPEPIPGDDFVERVNSTMKKILMYTSRTRNWVATFHDMLRNTKQGVLIPPLRRIMEKGQELPFKLNDVDFLENVVAKGMMWEGKLEKIQENRKPSLDEIRELLVEAKSYPFPLRNAVKLSEKVAKTIAITKKISAWPLPPPPDFTLRAAQVLLRDAHRTNIDFPALAILTNEVSTGETWNEDAVKAHRNRVPLSRVSDLARIGSNLHINSDEMLEKIKAKISTSEEWIERIYVALGFSNSERPTYLEAMKKIRIMYETPGSDESRSLERFNIDGAKLPTIVDEHLLLVAELKARGWSSDAQTLLSSNPTVSALDDMIQESNELRDSLPLPEGGLQKWQIRLEPELKALANQAEAWLEKYNQYNGATPTHPKVCTLPEMRTLLAEANKINANLSSEMSVMAGFIKNAETWSATNAGLLALCGIDPEVPALPTPPDAVELTLEDLVAALAENRKVNPKIELRSISELRATVSKVEQWQKRTEIVFPKDDESFEPIITGGLRRGVGLGIADEKDSVALFKKPLASEMEELIAQTSDLPIKFESELSRMKRISTEVREWQSKSSSLLKEVDLDVEYLLDEGLDYVKEDLITEEQTSLKDIIQVIESSSKINVFTEEEALARMYKRICSFMKNVTEVFDGSDKLLNQDFDQLPSFVKEADAINSEMEKDVYVSMSEKLKEWAVKVNEQCDSLKAFQTRKQDFNKFCLDVFKFFKVEKVGKTDGEDPSSSTTGRVSPTPTNKKDSKDASKTKVEPRPVKEFSVLQQLAVEAAKYPKDLEPVRKVKREMDASRRWLDEAERVVNSDGAVLCRISMEQVNEIISSGEKLLCTMKLVKVLRSHKAAARKWASKVRKLGLEKEGVDTSKIDVEGIALEMEAFCVDMPDEALLLRQCSSVYCICRRPYDGFMLGCDGCQEWYHGPCLGITERQAENINSFLCVRCSATKTFKDAAQEGLNCCDRWLDKKVREEWRKKKHKKHYDRWKKARDEVINGKKALATAQADLQKLIHHKPAPVSKVNPSKGGVLGGTSDPQQQKYAAEQQSFMAQQQQQQQQVQQVAEQLKKTVATASATWHTAVDEDSGKTYYYNAEGETRWEKPPEPAPAPAPASAPAPVQQAQPQQQILKVAVQAVQQAPDPVKQQAINQAQKMIDQIASSVKQLNRVVKNHQNEEKKLKAEVETEERYADAFTGYFSNMKTDIFMPDSVEAAREAQPGTTGDLSPMMQKYIELANTHHVIGFADVLFAIGRFEEMCWAFMCLETLKKRPKLEELRALSAKAEGIAFSDDRAIVQVRTFLKRASDLSSSIKNIMQPSTSSKSLFNTNALKILIQQTLVVPVEIPETAKATACIEDGGHRYCVCGGASDGRFMLVCEKCEVWCHGTCMNVCEATAAKISKWVCSKCAYSKSAQYPNYDEMLRRGEDITKTAQALYKNVMGEPAEGADEGNEANMIAGDANDIETVPAAPRVKPEEPWTWAQHVSSFDELWPPFGMAPSTEDEFGNMNLKQVTEIQKAREAEKILRAKEAEKRKAAAEKKRGEMERLKMLNSLKTAETRRLKEEAQKKEREKAEAEAQAQAQALALQEQEQVSMMEVDESAETSTTTTTKTEMETEPATATAPVEGEGESNKRKLDEADIVNDGGDSNEGAAMKLAKVEVLQSEALEEQSPEDTSKIEVTIVEEQQQQPEPVVSEPEGEGGRVGGGGEGGEGGDESKTEAASS</sequence>
<dbReference type="CDD" id="cd00201">
    <property type="entry name" value="WW"/>
    <property type="match status" value="1"/>
</dbReference>
<evidence type="ECO:0000256" key="5">
    <source>
        <dbReference type="ARBA" id="ARBA00023242"/>
    </source>
</evidence>
<evidence type="ECO:0000256" key="8">
    <source>
        <dbReference type="SAM" id="MobiDB-lite"/>
    </source>
</evidence>
<dbReference type="Pfam" id="PF00628">
    <property type="entry name" value="PHD"/>
    <property type="match status" value="2"/>
</dbReference>
<evidence type="ECO:0000256" key="3">
    <source>
        <dbReference type="ARBA" id="ARBA00022771"/>
    </source>
</evidence>
<gene>
    <name evidence="10" type="ORF">TrVE_jg14091</name>
</gene>
<keyword evidence="11" id="KW-1185">Reference proteome</keyword>
<keyword evidence="2" id="KW-0479">Metal-binding</keyword>
<dbReference type="Gene3D" id="2.60.120.650">
    <property type="entry name" value="Cupin"/>
    <property type="match status" value="1"/>
</dbReference>
<dbReference type="InterPro" id="IPR013083">
    <property type="entry name" value="Znf_RING/FYVE/PHD"/>
</dbReference>
<dbReference type="InterPro" id="IPR001965">
    <property type="entry name" value="Znf_PHD"/>
</dbReference>
<feature type="compositionally biased region" description="Low complexity" evidence="8">
    <location>
        <begin position="2028"/>
        <end position="2041"/>
    </location>
</feature>
<comment type="subcellular location">
    <subcellularLocation>
        <location evidence="1">Nucleus</location>
    </subcellularLocation>
</comment>
<reference evidence="11" key="1">
    <citation type="journal article" date="2023" name="Commun. Biol.">
        <title>Genome analysis of Parmales, the sister group of diatoms, reveals the evolutionary specialization of diatoms from phago-mixotrophs to photoautotrophs.</title>
        <authorList>
            <person name="Ban H."/>
            <person name="Sato S."/>
            <person name="Yoshikawa S."/>
            <person name="Yamada K."/>
            <person name="Nakamura Y."/>
            <person name="Ichinomiya M."/>
            <person name="Sato N."/>
            <person name="Blanc-Mathieu R."/>
            <person name="Endo H."/>
            <person name="Kuwata A."/>
            <person name="Ogata H."/>
        </authorList>
    </citation>
    <scope>NUCLEOTIDE SEQUENCE [LARGE SCALE GENOMIC DNA]</scope>
    <source>
        <strain evidence="11">NIES 3699</strain>
    </source>
</reference>
<dbReference type="InterPro" id="IPR011011">
    <property type="entry name" value="Znf_FYVE_PHD"/>
</dbReference>
<evidence type="ECO:0000259" key="9">
    <source>
        <dbReference type="PROSITE" id="PS50016"/>
    </source>
</evidence>
<proteinExistence type="predicted"/>
<dbReference type="Pfam" id="PF00397">
    <property type="entry name" value="WW"/>
    <property type="match status" value="1"/>
</dbReference>
<evidence type="ECO:0000256" key="6">
    <source>
        <dbReference type="PROSITE-ProRule" id="PRU00146"/>
    </source>
</evidence>
<dbReference type="InterPro" id="IPR019786">
    <property type="entry name" value="Zinc_finger_PHD-type_CS"/>
</dbReference>
<evidence type="ECO:0000256" key="7">
    <source>
        <dbReference type="SAM" id="Coils"/>
    </source>
</evidence>
<keyword evidence="7" id="KW-0175">Coiled coil</keyword>
<dbReference type="SMART" id="SM00456">
    <property type="entry name" value="WW"/>
    <property type="match status" value="1"/>
</dbReference>
<feature type="compositionally biased region" description="Low complexity" evidence="8">
    <location>
        <begin position="1948"/>
        <end position="1971"/>
    </location>
</feature>
<dbReference type="GO" id="GO:0045893">
    <property type="term" value="P:positive regulation of DNA-templated transcription"/>
    <property type="evidence" value="ECO:0007669"/>
    <property type="project" value="TreeGrafter"/>
</dbReference>